<feature type="chain" id="PRO_5045547111" evidence="4">
    <location>
        <begin position="28"/>
        <end position="491"/>
    </location>
</feature>
<dbReference type="PANTHER" id="PTHR43248">
    <property type="entry name" value="2-SUCCINYL-6-HYDROXY-2,4-CYCLOHEXADIENE-1-CARBOXYLATE SYNTHASE"/>
    <property type="match status" value="1"/>
</dbReference>
<evidence type="ECO:0000259" key="5">
    <source>
        <dbReference type="Pfam" id="PF00561"/>
    </source>
</evidence>
<sequence>MPSTRHLSPAALTLAATVCLTGLPAEAGTAGAATEPLDWKRCATTAKDWPVANDARTECAMLTVPMDYADPRGRTIKIAVSRLKAGDPARRRGVIVISPGGPGISNITAPASYAANALGTLATDHDLIGLDPRGVGYSDKIKCAEDPPAEPPPGTSAKARAKAVFDRTAASNKRCTATDPDFVRQLTTTNIARDVDALRAALGVPKIGFYGVSYGTAVGLTYRTMFDDRVDRMWVDSVMSPVMDLHAMDATMDAVAEKSFERFLAWLAGRDPEYHFGTTAAEVRATVFALRDRLDRKPLVVGKGARLDGDWVSGLLGMDPGGWAAAARDLATVREGRVPRSARTGPAASQVFGFDDTPLGMNTTQYNAIFCNEGTGGRDFEQVWADARARGQRFPGTGGRIEFSGWCAGWPWPARPWQQVTGNSPLQLSGHVGEFVTPYDWAVDAGNAAGGTLLTVQDGAHGSLSRLPCASKVIDFFRTGRTSGGTCPGMQ</sequence>
<comment type="similarity">
    <text evidence="1">Belongs to the peptidase S33 family.</text>
</comment>
<gene>
    <name evidence="7" type="ORF">GCM10009560_49830</name>
</gene>
<dbReference type="Gene3D" id="3.40.50.1820">
    <property type="entry name" value="alpha/beta hydrolase"/>
    <property type="match status" value="1"/>
</dbReference>
<dbReference type="InterPro" id="IPR000073">
    <property type="entry name" value="AB_hydrolase_1"/>
</dbReference>
<evidence type="ECO:0000313" key="8">
    <source>
        <dbReference type="Proteomes" id="UP001501578"/>
    </source>
</evidence>
<evidence type="ECO:0000256" key="2">
    <source>
        <dbReference type="ARBA" id="ARBA00022729"/>
    </source>
</evidence>
<dbReference type="EMBL" id="BAAAHQ010000025">
    <property type="protein sequence ID" value="GAA0939276.1"/>
    <property type="molecule type" value="Genomic_DNA"/>
</dbReference>
<evidence type="ECO:0000256" key="3">
    <source>
        <dbReference type="ARBA" id="ARBA00022801"/>
    </source>
</evidence>
<evidence type="ECO:0000313" key="7">
    <source>
        <dbReference type="EMBL" id="GAA0939276.1"/>
    </source>
</evidence>
<evidence type="ECO:0000256" key="4">
    <source>
        <dbReference type="SAM" id="SignalP"/>
    </source>
</evidence>
<reference evidence="7 8" key="1">
    <citation type="journal article" date="2019" name="Int. J. Syst. Evol. Microbiol.">
        <title>The Global Catalogue of Microorganisms (GCM) 10K type strain sequencing project: providing services to taxonomists for standard genome sequencing and annotation.</title>
        <authorList>
            <consortium name="The Broad Institute Genomics Platform"/>
            <consortium name="The Broad Institute Genome Sequencing Center for Infectious Disease"/>
            <person name="Wu L."/>
            <person name="Ma J."/>
        </authorList>
    </citation>
    <scope>NUCLEOTIDE SEQUENCE [LARGE SCALE GENOMIC DNA]</scope>
    <source>
        <strain evidence="7 8">JCM 11136</strain>
    </source>
</reference>
<dbReference type="PANTHER" id="PTHR43248:SF29">
    <property type="entry name" value="TRIPEPTIDYL AMINOPEPTIDASE"/>
    <property type="match status" value="1"/>
</dbReference>
<accession>A0ABN1Q8Z1</accession>
<name>A0ABN1Q8Z1_9ACTN</name>
<evidence type="ECO:0000259" key="6">
    <source>
        <dbReference type="Pfam" id="PF08386"/>
    </source>
</evidence>
<feature type="signal peptide" evidence="4">
    <location>
        <begin position="1"/>
        <end position="27"/>
    </location>
</feature>
<organism evidence="7 8">
    <name type="scientific">Nonomuraea longicatena</name>
    <dbReference type="NCBI Taxonomy" id="83682"/>
    <lineage>
        <taxon>Bacteria</taxon>
        <taxon>Bacillati</taxon>
        <taxon>Actinomycetota</taxon>
        <taxon>Actinomycetes</taxon>
        <taxon>Streptosporangiales</taxon>
        <taxon>Streptosporangiaceae</taxon>
        <taxon>Nonomuraea</taxon>
    </lineage>
</organism>
<dbReference type="Pfam" id="PF00561">
    <property type="entry name" value="Abhydrolase_1"/>
    <property type="match status" value="1"/>
</dbReference>
<feature type="domain" description="Peptidase S33 tripeptidyl aminopeptidase-like C-terminal" evidence="6">
    <location>
        <begin position="406"/>
        <end position="482"/>
    </location>
</feature>
<dbReference type="Pfam" id="PF08386">
    <property type="entry name" value="Abhydrolase_4"/>
    <property type="match status" value="1"/>
</dbReference>
<dbReference type="InterPro" id="IPR051601">
    <property type="entry name" value="Serine_prot/Carboxylest_S33"/>
</dbReference>
<keyword evidence="8" id="KW-1185">Reference proteome</keyword>
<comment type="caution">
    <text evidence="7">The sequence shown here is derived from an EMBL/GenBank/DDBJ whole genome shotgun (WGS) entry which is preliminary data.</text>
</comment>
<dbReference type="GO" id="GO:0016787">
    <property type="term" value="F:hydrolase activity"/>
    <property type="evidence" value="ECO:0007669"/>
    <property type="project" value="UniProtKB-KW"/>
</dbReference>
<feature type="domain" description="AB hydrolase-1" evidence="5">
    <location>
        <begin position="94"/>
        <end position="306"/>
    </location>
</feature>
<dbReference type="Proteomes" id="UP001501578">
    <property type="component" value="Unassembled WGS sequence"/>
</dbReference>
<dbReference type="RefSeq" id="WP_343952421.1">
    <property type="nucleotide sequence ID" value="NZ_BAAAHQ010000025.1"/>
</dbReference>
<dbReference type="InterPro" id="IPR013595">
    <property type="entry name" value="Pept_S33_TAP-like_C"/>
</dbReference>
<evidence type="ECO:0000256" key="1">
    <source>
        <dbReference type="ARBA" id="ARBA00010088"/>
    </source>
</evidence>
<proteinExistence type="inferred from homology"/>
<dbReference type="InterPro" id="IPR029058">
    <property type="entry name" value="AB_hydrolase_fold"/>
</dbReference>
<protein>
    <submittedName>
        <fullName evidence="7">Alpha/beta hydrolase</fullName>
    </submittedName>
</protein>
<dbReference type="SUPFAM" id="SSF53474">
    <property type="entry name" value="alpha/beta-Hydrolases"/>
    <property type="match status" value="1"/>
</dbReference>
<keyword evidence="3 7" id="KW-0378">Hydrolase</keyword>
<keyword evidence="2 4" id="KW-0732">Signal</keyword>